<gene>
    <name evidence="1" type="ORF">P3G67_25955</name>
</gene>
<comment type="caution">
    <text evidence="1">The sequence shown here is derived from an EMBL/GenBank/DDBJ whole genome shotgun (WGS) entry which is preliminary data.</text>
</comment>
<reference evidence="1 2" key="1">
    <citation type="submission" date="2023-03" db="EMBL/GenBank/DDBJ databases">
        <title>Draft genome sequence of Streptomyces sp. RB6PN23 isolated from peat swamp forest in Thailand.</title>
        <authorList>
            <person name="Klaysubun C."/>
            <person name="Duangmal K."/>
        </authorList>
    </citation>
    <scope>NUCLEOTIDE SEQUENCE [LARGE SCALE GENOMIC DNA]</scope>
    <source>
        <strain evidence="1 2">RB6PN23</strain>
    </source>
</reference>
<sequence>MTAATALSAYPFTVRAWRDHDTTASELPGMCLGDIEVDGAGGQAARKLFEAGARKVALPRPVDLTDAADTRWTVRALSFVGDLTSLAIAVDWQVRPGPGSGSWARLNHLHPPTALLDVPESQEALRTWRNGYYICKCVHRQGPGFVQVRDRRFGELRRFIIDEPVYQETIAALADGAPAAALPQDVVDDFVTEELAVRFGDHIWWAPYRVRRWPQAPMVI</sequence>
<evidence type="ECO:0000313" key="1">
    <source>
        <dbReference type="EMBL" id="MDF3292613.1"/>
    </source>
</evidence>
<dbReference type="InterPro" id="IPR043863">
    <property type="entry name" value="DUF5825"/>
</dbReference>
<name>A0ABT5ZUB8_9ACTN</name>
<dbReference type="EMBL" id="JARJBC010000019">
    <property type="protein sequence ID" value="MDF3292613.1"/>
    <property type="molecule type" value="Genomic_DNA"/>
</dbReference>
<keyword evidence="2" id="KW-1185">Reference proteome</keyword>
<organism evidence="1 2">
    <name type="scientific">Streptomyces silvisoli</name>
    <dbReference type="NCBI Taxonomy" id="3034235"/>
    <lineage>
        <taxon>Bacteria</taxon>
        <taxon>Bacillati</taxon>
        <taxon>Actinomycetota</taxon>
        <taxon>Actinomycetes</taxon>
        <taxon>Kitasatosporales</taxon>
        <taxon>Streptomycetaceae</taxon>
        <taxon>Streptomyces</taxon>
    </lineage>
</organism>
<dbReference type="RefSeq" id="WP_276095665.1">
    <property type="nucleotide sequence ID" value="NZ_JARJBC010000019.1"/>
</dbReference>
<dbReference type="Proteomes" id="UP001216579">
    <property type="component" value="Unassembled WGS sequence"/>
</dbReference>
<evidence type="ECO:0000313" key="2">
    <source>
        <dbReference type="Proteomes" id="UP001216579"/>
    </source>
</evidence>
<protein>
    <submittedName>
        <fullName evidence="1">DUF5825 family protein</fullName>
    </submittedName>
</protein>
<dbReference type="Pfam" id="PF19142">
    <property type="entry name" value="DUF5825"/>
    <property type="match status" value="1"/>
</dbReference>
<accession>A0ABT5ZUB8</accession>
<proteinExistence type="predicted"/>